<dbReference type="AlphaFoldDB" id="A0A1I4BLG9"/>
<dbReference type="InterPro" id="IPR045592">
    <property type="entry name" value="DUF6461"/>
</dbReference>
<dbReference type="Proteomes" id="UP000199111">
    <property type="component" value="Unassembled WGS sequence"/>
</dbReference>
<evidence type="ECO:0000313" key="1">
    <source>
        <dbReference type="EMBL" id="SFK68711.1"/>
    </source>
</evidence>
<reference evidence="2" key="1">
    <citation type="submission" date="2016-10" db="EMBL/GenBank/DDBJ databases">
        <authorList>
            <person name="Varghese N."/>
            <person name="Submissions S."/>
        </authorList>
    </citation>
    <scope>NUCLEOTIDE SEQUENCE [LARGE SCALE GENOMIC DNA]</scope>
    <source>
        <strain evidence="2">CGMCC 4.2126</strain>
    </source>
</reference>
<dbReference type="Pfam" id="PF20062">
    <property type="entry name" value="DUF6461"/>
    <property type="match status" value="1"/>
</dbReference>
<dbReference type="EMBL" id="FOQY01000032">
    <property type="protein sequence ID" value="SFK68711.1"/>
    <property type="molecule type" value="Genomic_DNA"/>
</dbReference>
<proteinExistence type="predicted"/>
<evidence type="ECO:0000313" key="2">
    <source>
        <dbReference type="Proteomes" id="UP000199111"/>
    </source>
</evidence>
<accession>A0A1I4BLG9</accession>
<organism evidence="1 2">
    <name type="scientific">Streptosporangium canum</name>
    <dbReference type="NCBI Taxonomy" id="324952"/>
    <lineage>
        <taxon>Bacteria</taxon>
        <taxon>Bacillati</taxon>
        <taxon>Actinomycetota</taxon>
        <taxon>Actinomycetes</taxon>
        <taxon>Streptosporangiales</taxon>
        <taxon>Streptosporangiaceae</taxon>
        <taxon>Streptosporangium</taxon>
    </lineage>
</organism>
<sequence length="382" mass="41297">MTRGGRTAPRLPLNDNGKIMSEVFSAYVNIRDTFPEQVCITWIRGAATRDVVRGFGCDYSRLTELTWNEVCEEAYGLDEHAGPVILLASHGDSTVVVEPVGFRGNGSTLLRELSAAGEALSIHWTVNHDAGISYAAHGKLVTAFDPLDVEGLDSSTASLNLTLASEQWREDWMAAALTAGEELSGIRLDRAWFDEPHLGLVATTGSTAPSRPALFLDDDARGLIARDPRIAAVASAPTRDRLPEIALIAAEMAVRTTGLRGELIDEALELIAEEERGGRAGRVRGKVGSLANRLLVQAREALEEEGATSLVPGHDTESGRLLLQHNAARTLVSALNSNPEDAAYHALNWAGKTHLSHENDDFERAHALSLINYYIQHGENAL</sequence>
<gene>
    <name evidence="1" type="ORF">SAMN05216275_13231</name>
</gene>
<name>A0A1I4BLG9_9ACTN</name>
<keyword evidence="2" id="KW-1185">Reference proteome</keyword>
<protein>
    <submittedName>
        <fullName evidence="1">Uncharacterized protein</fullName>
    </submittedName>
</protein>